<dbReference type="GO" id="GO:0019213">
    <property type="term" value="F:deacetylase activity"/>
    <property type="evidence" value="ECO:0007669"/>
    <property type="project" value="TreeGrafter"/>
</dbReference>
<dbReference type="AlphaFoldDB" id="Q2IIB5"/>
<evidence type="ECO:0000256" key="5">
    <source>
        <dbReference type="ARBA" id="ARBA00023277"/>
    </source>
</evidence>
<evidence type="ECO:0000313" key="6">
    <source>
        <dbReference type="EMBL" id="ABC81397.1"/>
    </source>
</evidence>
<dbReference type="SUPFAM" id="SSF88713">
    <property type="entry name" value="Glycoside hydrolase/deacetylase"/>
    <property type="match status" value="1"/>
</dbReference>
<dbReference type="Gene3D" id="3.20.20.370">
    <property type="entry name" value="Glycoside hydrolase/deacetylase"/>
    <property type="match status" value="2"/>
</dbReference>
<sequence length="224" mass="23443">MRWLIVNADDLGYDPEIDRGILEAHARGLVTSATAMVETPFAAAALAGAPRSLGIGLHAVVDPDAGRAGAEAALRRQLERFEALRGAPPTHLDSHKHAHAAPAVREAFCAVAAERGLPVRSLDGPMRAALRAAGVATADAFLGDAARRPAWTEEALLAALDEVGEGVTELMAHPGHTPSHARTSFGAEREIELAALCSPRARARVAARNLRLCGWSAVGRPSQG</sequence>
<evidence type="ECO:0000256" key="3">
    <source>
        <dbReference type="ARBA" id="ARBA00022801"/>
    </source>
</evidence>
<evidence type="ECO:0000256" key="2">
    <source>
        <dbReference type="ARBA" id="ARBA00022723"/>
    </source>
</evidence>
<reference evidence="6 7" key="1">
    <citation type="submission" date="2006-01" db="EMBL/GenBank/DDBJ databases">
        <title>Complete sequence of Anaeromyxobacter dehalogenans 2CP-C.</title>
        <authorList>
            <consortium name="US DOE Joint Genome Institute"/>
            <person name="Copeland A."/>
            <person name="Lucas S."/>
            <person name="Lapidus A."/>
            <person name="Barry K."/>
            <person name="Detter J.C."/>
            <person name="Glavina T."/>
            <person name="Hammon N."/>
            <person name="Israni S."/>
            <person name="Pitluck S."/>
            <person name="Brettin T."/>
            <person name="Bruce D."/>
            <person name="Han C."/>
            <person name="Tapia R."/>
            <person name="Gilna P."/>
            <person name="Kiss H."/>
            <person name="Schmutz J."/>
            <person name="Larimer F."/>
            <person name="Land M."/>
            <person name="Kyrpides N."/>
            <person name="Anderson I."/>
            <person name="Sanford R.A."/>
            <person name="Ritalahti K.M."/>
            <person name="Thomas H.S."/>
            <person name="Kirby J.R."/>
            <person name="Zhulin I.B."/>
            <person name="Loeffler F.E."/>
            <person name="Richardson P."/>
        </authorList>
    </citation>
    <scope>NUCLEOTIDE SEQUENCE [LARGE SCALE GENOMIC DNA]</scope>
    <source>
        <strain evidence="6 7">2CP-C</strain>
    </source>
</reference>
<dbReference type="KEGG" id="ade:Adeh_1624"/>
<dbReference type="Pfam" id="PF04794">
    <property type="entry name" value="YdjC"/>
    <property type="match status" value="2"/>
</dbReference>
<keyword evidence="2" id="KW-0479">Metal-binding</keyword>
<dbReference type="eggNOG" id="COG3394">
    <property type="taxonomic scope" value="Bacteria"/>
</dbReference>
<keyword evidence="3" id="KW-0378">Hydrolase</keyword>
<dbReference type="GO" id="GO:0046872">
    <property type="term" value="F:metal ion binding"/>
    <property type="evidence" value="ECO:0007669"/>
    <property type="project" value="UniProtKB-KW"/>
</dbReference>
<comment type="cofactor">
    <cofactor evidence="1">
        <name>Mg(2+)</name>
        <dbReference type="ChEBI" id="CHEBI:18420"/>
    </cofactor>
</comment>
<protein>
    <submittedName>
        <fullName evidence="6">YdjC-like protein</fullName>
    </submittedName>
</protein>
<dbReference type="HOGENOM" id="CLU_064244_4_0_7"/>
<dbReference type="InterPro" id="IPR006879">
    <property type="entry name" value="YdjC-like"/>
</dbReference>
<dbReference type="EMBL" id="CP000251">
    <property type="protein sequence ID" value="ABC81397.1"/>
    <property type="molecule type" value="Genomic_DNA"/>
</dbReference>
<name>Q2IIB5_ANADE</name>
<dbReference type="GO" id="GO:0005975">
    <property type="term" value="P:carbohydrate metabolic process"/>
    <property type="evidence" value="ECO:0007669"/>
    <property type="project" value="InterPro"/>
</dbReference>
<evidence type="ECO:0000256" key="4">
    <source>
        <dbReference type="ARBA" id="ARBA00022842"/>
    </source>
</evidence>
<evidence type="ECO:0000313" key="7">
    <source>
        <dbReference type="Proteomes" id="UP000001935"/>
    </source>
</evidence>
<accession>Q2IIB5</accession>
<keyword evidence="5" id="KW-0119">Carbohydrate metabolism</keyword>
<dbReference type="InterPro" id="IPR011330">
    <property type="entry name" value="Glyco_hydro/deAcase_b/a-brl"/>
</dbReference>
<dbReference type="OrthoDB" id="9774177at2"/>
<dbReference type="STRING" id="290397.Adeh_1624"/>
<organism evidence="6 7">
    <name type="scientific">Anaeromyxobacter dehalogenans (strain 2CP-C)</name>
    <dbReference type="NCBI Taxonomy" id="290397"/>
    <lineage>
        <taxon>Bacteria</taxon>
        <taxon>Pseudomonadati</taxon>
        <taxon>Myxococcota</taxon>
        <taxon>Myxococcia</taxon>
        <taxon>Myxococcales</taxon>
        <taxon>Cystobacterineae</taxon>
        <taxon>Anaeromyxobacteraceae</taxon>
        <taxon>Anaeromyxobacter</taxon>
    </lineage>
</organism>
<dbReference type="PANTHER" id="PTHR31609">
    <property type="entry name" value="YDJC DEACETYLASE FAMILY MEMBER"/>
    <property type="match status" value="1"/>
</dbReference>
<dbReference type="RefSeq" id="WP_011420680.1">
    <property type="nucleotide sequence ID" value="NC_007760.1"/>
</dbReference>
<dbReference type="GO" id="GO:0016787">
    <property type="term" value="F:hydrolase activity"/>
    <property type="evidence" value="ECO:0007669"/>
    <property type="project" value="UniProtKB-KW"/>
</dbReference>
<dbReference type="PANTHER" id="PTHR31609:SF1">
    <property type="entry name" value="CARBOHYDRATE DEACETYLASE"/>
    <property type="match status" value="1"/>
</dbReference>
<dbReference type="Proteomes" id="UP000001935">
    <property type="component" value="Chromosome"/>
</dbReference>
<evidence type="ECO:0000256" key="1">
    <source>
        <dbReference type="ARBA" id="ARBA00001946"/>
    </source>
</evidence>
<keyword evidence="4" id="KW-0460">Magnesium</keyword>
<proteinExistence type="predicted"/>
<gene>
    <name evidence="6" type="ordered locus">Adeh_1624</name>
</gene>